<dbReference type="InterPro" id="IPR036291">
    <property type="entry name" value="NAD(P)-bd_dom_sf"/>
</dbReference>
<dbReference type="Pfam" id="PF00501">
    <property type="entry name" value="AMP-binding"/>
    <property type="match status" value="1"/>
</dbReference>
<proteinExistence type="predicted"/>
<comment type="caution">
    <text evidence="4">The sequence shown here is derived from an EMBL/GenBank/DDBJ whole genome shotgun (WGS) entry which is preliminary data.</text>
</comment>
<feature type="domain" description="Carrier" evidence="3">
    <location>
        <begin position="368"/>
        <end position="446"/>
    </location>
</feature>
<keyword evidence="1" id="KW-0596">Phosphopantetheine</keyword>
<dbReference type="Gene3D" id="3.40.50.720">
    <property type="entry name" value="NAD(P)-binding Rossmann-like Domain"/>
    <property type="match status" value="1"/>
</dbReference>
<keyword evidence="2" id="KW-0597">Phosphoprotein</keyword>
<dbReference type="Proteomes" id="UP001521222">
    <property type="component" value="Unassembled WGS sequence"/>
</dbReference>
<dbReference type="PANTHER" id="PTHR43439">
    <property type="entry name" value="PHENYLACETATE-COENZYME A LIGASE"/>
    <property type="match status" value="1"/>
</dbReference>
<sequence length="865" mass="94809">MLTIAPGLPKPIHLTVGGLNSLHAQAELAPEDGFDQVCKSFLADRRPMLAAVPFFHAMGIIVGLRSLMCKGTIVRLPSDKMLSAGLVIDAIDAIKPTSGIFPPSILEDVSTTKEGIEALGKLESVFFGGAPLATASGDKICQVTQLVTVIGSTEALLICTLLPSVRDEWGYFHWSSVAGAVMEPAENDLYELVLKPKDLQYQTVFHTFLDTQEWRTKDLFRQHPSKPYLWKYSGRRDDIIVLSNGEKFNPVLTEKLVESHPLIKGALVVGQGKFQAGLLVEPEWSQAGTQDPSALVDHIWPMVEQANREAPAHARIYQSKIAVARQQKPFVRASKGSIIRLQTVAAFKNEIEALYADEGYSNDPNQDGDDAELAAKVHAVFARALPSFQKHTLDDVDIFSLGVDSLDVLALTNALNKAIRGANVTAPMIYSHPTVSQLAEALSGNISKSSGQPAAPLTREEKMQKMVAKYTRDMVRSKQATSAPKPPSKHTVVITGSTGSLGSHILEQLLQNPDVEKVYCMNRSDAEARQKASFKQHNHDLTNFSKAAFLKTDLAADRFGLPEHAYETLLSTVTVFIHSAWSVDFNLALESYEATHIAGTRRAIDFAAAATHKPSIVFISSIASVGNWSSVAEDASPVPESITSLFDPTITLPQGYGESKQVAAQILATASHRLGIQTAIVRAGQLAGPSTSAGGAAWNRHEWLPTIIHTSKILKRLPRTLGNMERVDWVPMDIAAGTVVDIATLRRNEDEDGAPVYHLANPHETTWSQLYPIVRDFYRNEGADVEVVEYDAWVDELKQIPQTKEDAERVPGLKLLDFYESLRPQTGMGLPALETRRAEKVSPTLRNGNAVNQETMRKWMGQWAF</sequence>
<evidence type="ECO:0000256" key="2">
    <source>
        <dbReference type="ARBA" id="ARBA00022553"/>
    </source>
</evidence>
<dbReference type="InterPro" id="IPR006162">
    <property type="entry name" value="Ppantetheine_attach_site"/>
</dbReference>
<reference evidence="4 5" key="1">
    <citation type="submission" date="2024-02" db="EMBL/GenBank/DDBJ databases">
        <title>De novo assembly and annotation of 12 fungi associated with fruit tree decline syndrome in Ontario, Canada.</title>
        <authorList>
            <person name="Sulman M."/>
            <person name="Ellouze W."/>
            <person name="Ilyukhin E."/>
        </authorList>
    </citation>
    <scope>NUCLEOTIDE SEQUENCE [LARGE SCALE GENOMIC DNA]</scope>
    <source>
        <strain evidence="4 5">M97-236</strain>
    </source>
</reference>
<dbReference type="Pfam" id="PF00550">
    <property type="entry name" value="PP-binding"/>
    <property type="match status" value="1"/>
</dbReference>
<dbReference type="InterPro" id="IPR013120">
    <property type="entry name" value="FAR_NAD-bd"/>
</dbReference>
<dbReference type="EMBL" id="JAKIXB020000005">
    <property type="protein sequence ID" value="KAL1608976.1"/>
    <property type="molecule type" value="Genomic_DNA"/>
</dbReference>
<dbReference type="InterPro" id="IPR036736">
    <property type="entry name" value="ACP-like_sf"/>
</dbReference>
<organism evidence="4 5">
    <name type="scientific">Nothophoma quercina</name>
    <dbReference type="NCBI Taxonomy" id="749835"/>
    <lineage>
        <taxon>Eukaryota</taxon>
        <taxon>Fungi</taxon>
        <taxon>Dikarya</taxon>
        <taxon>Ascomycota</taxon>
        <taxon>Pezizomycotina</taxon>
        <taxon>Dothideomycetes</taxon>
        <taxon>Pleosporomycetidae</taxon>
        <taxon>Pleosporales</taxon>
        <taxon>Pleosporineae</taxon>
        <taxon>Didymellaceae</taxon>
        <taxon>Nothophoma</taxon>
    </lineage>
</organism>
<dbReference type="InterPro" id="IPR000873">
    <property type="entry name" value="AMP-dep_synth/lig_dom"/>
</dbReference>
<dbReference type="SUPFAM" id="SSF56801">
    <property type="entry name" value="Acetyl-CoA synthetase-like"/>
    <property type="match status" value="1"/>
</dbReference>
<dbReference type="InterPro" id="IPR020806">
    <property type="entry name" value="PKS_PP-bd"/>
</dbReference>
<dbReference type="InterPro" id="IPR051414">
    <property type="entry name" value="Adenylate-forming_Reductase"/>
</dbReference>
<dbReference type="Gene3D" id="1.10.1200.10">
    <property type="entry name" value="ACP-like"/>
    <property type="match status" value="1"/>
</dbReference>
<dbReference type="PANTHER" id="PTHR43439:SF2">
    <property type="entry name" value="ENZYME, PUTATIVE (JCVI)-RELATED"/>
    <property type="match status" value="1"/>
</dbReference>
<dbReference type="PROSITE" id="PS00012">
    <property type="entry name" value="PHOSPHOPANTETHEINE"/>
    <property type="match status" value="1"/>
</dbReference>
<dbReference type="Gene3D" id="3.40.50.12780">
    <property type="entry name" value="N-terminal domain of ligase-like"/>
    <property type="match status" value="1"/>
</dbReference>
<dbReference type="InterPro" id="IPR042099">
    <property type="entry name" value="ANL_N_sf"/>
</dbReference>
<dbReference type="InterPro" id="IPR009081">
    <property type="entry name" value="PP-bd_ACP"/>
</dbReference>
<dbReference type="Pfam" id="PF07993">
    <property type="entry name" value="NAD_binding_4"/>
    <property type="match status" value="1"/>
</dbReference>
<dbReference type="PROSITE" id="PS50075">
    <property type="entry name" value="CARRIER"/>
    <property type="match status" value="1"/>
</dbReference>
<evidence type="ECO:0000313" key="4">
    <source>
        <dbReference type="EMBL" id="KAL1608976.1"/>
    </source>
</evidence>
<keyword evidence="5" id="KW-1185">Reference proteome</keyword>
<gene>
    <name evidence="4" type="ORF">SLS59_002170</name>
</gene>
<accession>A0ABR3RX14</accession>
<dbReference type="SMART" id="SM00823">
    <property type="entry name" value="PKS_PP"/>
    <property type="match status" value="1"/>
</dbReference>
<evidence type="ECO:0000259" key="3">
    <source>
        <dbReference type="PROSITE" id="PS50075"/>
    </source>
</evidence>
<protein>
    <submittedName>
        <fullName evidence="4">NRPS-like protein biosynthetic cluster</fullName>
    </submittedName>
</protein>
<dbReference type="Pfam" id="PF23562">
    <property type="entry name" value="AMP-binding_C_3"/>
    <property type="match status" value="1"/>
</dbReference>
<name>A0ABR3RX14_9PLEO</name>
<evidence type="ECO:0000256" key="1">
    <source>
        <dbReference type="ARBA" id="ARBA00022450"/>
    </source>
</evidence>
<evidence type="ECO:0000313" key="5">
    <source>
        <dbReference type="Proteomes" id="UP001521222"/>
    </source>
</evidence>
<dbReference type="SUPFAM" id="SSF47336">
    <property type="entry name" value="ACP-like"/>
    <property type="match status" value="1"/>
</dbReference>
<dbReference type="SUPFAM" id="SSF51735">
    <property type="entry name" value="NAD(P)-binding Rossmann-fold domains"/>
    <property type="match status" value="1"/>
</dbReference>